<organism evidence="2 3">
    <name type="scientific">Ambispora leptoticha</name>
    <dbReference type="NCBI Taxonomy" id="144679"/>
    <lineage>
        <taxon>Eukaryota</taxon>
        <taxon>Fungi</taxon>
        <taxon>Fungi incertae sedis</taxon>
        <taxon>Mucoromycota</taxon>
        <taxon>Glomeromycotina</taxon>
        <taxon>Glomeromycetes</taxon>
        <taxon>Archaeosporales</taxon>
        <taxon>Ambisporaceae</taxon>
        <taxon>Ambispora</taxon>
    </lineage>
</organism>
<comment type="caution">
    <text evidence="2">The sequence shown here is derived from an EMBL/GenBank/DDBJ whole genome shotgun (WGS) entry which is preliminary data.</text>
</comment>
<feature type="region of interest" description="Disordered" evidence="1">
    <location>
        <begin position="1"/>
        <end position="24"/>
    </location>
</feature>
<accession>A0A9N9H1X7</accession>
<dbReference type="AlphaFoldDB" id="A0A9N9H1X7"/>
<protein>
    <submittedName>
        <fullName evidence="2">1826_t:CDS:1</fullName>
    </submittedName>
</protein>
<proteinExistence type="predicted"/>
<evidence type="ECO:0000313" key="2">
    <source>
        <dbReference type="EMBL" id="CAG8651898.1"/>
    </source>
</evidence>
<gene>
    <name evidence="2" type="ORF">ALEPTO_LOCUS10042</name>
</gene>
<reference evidence="2" key="1">
    <citation type="submission" date="2021-06" db="EMBL/GenBank/DDBJ databases">
        <authorList>
            <person name="Kallberg Y."/>
            <person name="Tangrot J."/>
            <person name="Rosling A."/>
        </authorList>
    </citation>
    <scope>NUCLEOTIDE SEQUENCE</scope>
    <source>
        <strain evidence="2">FL130A</strain>
    </source>
</reference>
<keyword evidence="3" id="KW-1185">Reference proteome</keyword>
<name>A0A9N9H1X7_9GLOM</name>
<evidence type="ECO:0000313" key="3">
    <source>
        <dbReference type="Proteomes" id="UP000789508"/>
    </source>
</evidence>
<sequence>MAQQNHTNLLQQPNPAQLPNPNNPLNNLATQIGLLIQQMQATPAAQINVLHQELNLVSYPDFARSDQDLMPWLDEVEKAFAANLINDNRKIAVVVPHLKGSAATWWATIQRLPNPVNAWNNSANPT</sequence>
<evidence type="ECO:0000256" key="1">
    <source>
        <dbReference type="SAM" id="MobiDB-lite"/>
    </source>
</evidence>
<dbReference type="OrthoDB" id="2432760at2759"/>
<dbReference type="EMBL" id="CAJVPS010009625">
    <property type="protein sequence ID" value="CAG8651898.1"/>
    <property type="molecule type" value="Genomic_DNA"/>
</dbReference>
<dbReference type="Proteomes" id="UP000789508">
    <property type="component" value="Unassembled WGS sequence"/>
</dbReference>